<dbReference type="InterPro" id="IPR003423">
    <property type="entry name" value="OMP_efflux"/>
</dbReference>
<dbReference type="GO" id="GO:0005886">
    <property type="term" value="C:plasma membrane"/>
    <property type="evidence" value="ECO:0007669"/>
    <property type="project" value="UniProtKB-SubCell"/>
</dbReference>
<organism evidence="4 5">
    <name type="scientific">Cupriavidus metallidurans</name>
    <dbReference type="NCBI Taxonomy" id="119219"/>
    <lineage>
        <taxon>Bacteria</taxon>
        <taxon>Pseudomonadati</taxon>
        <taxon>Pseudomonadota</taxon>
        <taxon>Betaproteobacteria</taxon>
        <taxon>Burkholderiales</taxon>
        <taxon>Burkholderiaceae</taxon>
        <taxon>Cupriavidus</taxon>
    </lineage>
</organism>
<comment type="similarity">
    <text evidence="1 2">Belongs to the outer membrane factor (OMF) (TC 1.B.17) family.</text>
</comment>
<dbReference type="NCBIfam" id="TIGR01845">
    <property type="entry name" value="outer_NodT"/>
    <property type="match status" value="1"/>
</dbReference>
<keyword evidence="2" id="KW-1134">Transmembrane beta strand</keyword>
<dbReference type="PANTHER" id="PTHR30203">
    <property type="entry name" value="OUTER MEMBRANE CATION EFFLUX PROTEIN"/>
    <property type="match status" value="1"/>
</dbReference>
<name>A0A482ISF0_9BURK</name>
<dbReference type="PROSITE" id="PS51257">
    <property type="entry name" value="PROKAR_LIPOPROTEIN"/>
    <property type="match status" value="1"/>
</dbReference>
<sequence>MRRLAISVVCVWLAGCSFAPIYHIPEMDLPAKYAEASDPVLSQIPAEWWTSYHDDDLDALIRRIDVTNQTLKKSIALLQDSRAQADAARAAYFPTAGANASATSSHVSANVVGRSLAGKTTPDRLIGFSATWEPDLFGRIGNAVDAATSRVQANADDVAAVRLTLQAEVATDYFAIRSLDREASLLRQTVDAYSSVLSMVTNRYKGGIAAESDVAQAQAQRDSTKAQLADLTLARTQLQHALATLVGEPASTFSIAPHDAYGTQLPEIPAAVPSELLKRRPDIAAVERRVSAANSQIGVAKAAFFPSLMLNLSGGVESSGLAGLLTAPGRFWAVGPALAATIFDGGKRQAGVDSAQAQFDAAAADYRQTVLTAVQDVEDNYSATSLLKEAASSQEAAVQASQRALAQATDRYKKGAAAYLDVNVVEATTLTNERTLESIHRRQLVSSVALFRSLGGGWQAKDGADAQTTNVDPLATSEPATPEGPHSKR</sequence>
<dbReference type="EMBL" id="CP037900">
    <property type="protein sequence ID" value="QBP09720.1"/>
    <property type="molecule type" value="Genomic_DNA"/>
</dbReference>
<evidence type="ECO:0000256" key="3">
    <source>
        <dbReference type="SAM" id="MobiDB-lite"/>
    </source>
</evidence>
<keyword evidence="2" id="KW-0812">Transmembrane</keyword>
<evidence type="ECO:0000313" key="5">
    <source>
        <dbReference type="Proteomes" id="UP000253772"/>
    </source>
</evidence>
<evidence type="ECO:0000256" key="2">
    <source>
        <dbReference type="RuleBase" id="RU362097"/>
    </source>
</evidence>
<dbReference type="Pfam" id="PF02321">
    <property type="entry name" value="OEP"/>
    <property type="match status" value="2"/>
</dbReference>
<reference evidence="4 5" key="1">
    <citation type="submission" date="2019-03" db="EMBL/GenBank/DDBJ databases">
        <title>Comparative insights into the high quality Complete genome sequence of highly metal resistant Cupriavidus metallidurans strain BS1 isolated from a gold-copper mine.</title>
        <authorList>
            <person name="Mazhar H.S."/>
            <person name="Rensing C."/>
        </authorList>
    </citation>
    <scope>NUCLEOTIDE SEQUENCE [LARGE SCALE GENOMIC DNA]</scope>
    <source>
        <strain evidence="4 5">BS1</strain>
    </source>
</reference>
<dbReference type="AlphaFoldDB" id="A0A482ISF0"/>
<dbReference type="PANTHER" id="PTHR30203:SF33">
    <property type="entry name" value="BLR4455 PROTEIN"/>
    <property type="match status" value="1"/>
</dbReference>
<dbReference type="RefSeq" id="WP_024570278.1">
    <property type="nucleotide sequence ID" value="NZ_CP037900.1"/>
</dbReference>
<gene>
    <name evidence="4" type="ORF">DDF84_008080</name>
</gene>
<dbReference type="Proteomes" id="UP000253772">
    <property type="component" value="Chromosome c1"/>
</dbReference>
<evidence type="ECO:0000256" key="1">
    <source>
        <dbReference type="ARBA" id="ARBA00007613"/>
    </source>
</evidence>
<keyword evidence="2" id="KW-0472">Membrane</keyword>
<dbReference type="InterPro" id="IPR010131">
    <property type="entry name" value="MdtP/NodT-like"/>
</dbReference>
<dbReference type="Gene3D" id="1.20.1600.10">
    <property type="entry name" value="Outer membrane efflux proteins (OEP)"/>
    <property type="match status" value="1"/>
</dbReference>
<proteinExistence type="inferred from homology"/>
<evidence type="ECO:0000313" key="4">
    <source>
        <dbReference type="EMBL" id="QBP09720.1"/>
    </source>
</evidence>
<dbReference type="OrthoDB" id="9770517at2"/>
<dbReference type="SUPFAM" id="SSF56954">
    <property type="entry name" value="Outer membrane efflux proteins (OEP)"/>
    <property type="match status" value="1"/>
</dbReference>
<keyword evidence="2" id="KW-0564">Palmitate</keyword>
<dbReference type="Gene3D" id="2.20.200.10">
    <property type="entry name" value="Outer membrane efflux proteins (OEP)"/>
    <property type="match status" value="1"/>
</dbReference>
<feature type="region of interest" description="Disordered" evidence="3">
    <location>
        <begin position="461"/>
        <end position="489"/>
    </location>
</feature>
<accession>A0A482ISF0</accession>
<keyword evidence="2" id="KW-0449">Lipoprotein</keyword>
<protein>
    <submittedName>
        <fullName evidence="4">Efflux transporter outer membrane subunit</fullName>
    </submittedName>
</protein>
<dbReference type="GO" id="GO:0015562">
    <property type="term" value="F:efflux transmembrane transporter activity"/>
    <property type="evidence" value="ECO:0007669"/>
    <property type="project" value="InterPro"/>
</dbReference>
<comment type="subcellular location">
    <subcellularLocation>
        <location evidence="2">Cell membrane</location>
        <topology evidence="2">Lipid-anchor</topology>
    </subcellularLocation>
</comment>